<feature type="domain" description="Lactate/malate dehydrogenase N-terminal" evidence="13">
    <location>
        <begin position="27"/>
        <end position="170"/>
    </location>
</feature>
<dbReference type="PIRSF" id="PIRSF000102">
    <property type="entry name" value="Lac_mal_DH"/>
    <property type="match status" value="1"/>
</dbReference>
<dbReference type="EC" id="1.1.1.37" evidence="3 12"/>
<comment type="subunit">
    <text evidence="2">Homodimer.</text>
</comment>
<dbReference type="PANTHER" id="PTHR11540:SF16">
    <property type="entry name" value="MALATE DEHYDROGENASE, MITOCHONDRIAL"/>
    <property type="match status" value="1"/>
</dbReference>
<evidence type="ECO:0000256" key="11">
    <source>
        <dbReference type="RuleBase" id="RU003369"/>
    </source>
</evidence>
<dbReference type="Pfam" id="PF02866">
    <property type="entry name" value="Ldh_1_C"/>
    <property type="match status" value="1"/>
</dbReference>
<dbReference type="InterPro" id="IPR022383">
    <property type="entry name" value="Lactate/malate_DH_C"/>
</dbReference>
<dbReference type="FunFam" id="3.40.50.720:FF:000013">
    <property type="entry name" value="Malate dehydrogenase"/>
    <property type="match status" value="1"/>
</dbReference>
<dbReference type="Proteomes" id="UP000717515">
    <property type="component" value="Unassembled WGS sequence"/>
</dbReference>
<feature type="binding site" evidence="9">
    <location>
        <position position="112"/>
    </location>
    <ligand>
        <name>substrate</name>
    </ligand>
</feature>
<comment type="caution">
    <text evidence="15">The sequence shown here is derived from an EMBL/GenBank/DDBJ whole genome shotgun (WGS) entry which is preliminary data.</text>
</comment>
<dbReference type="GO" id="GO:0006108">
    <property type="term" value="P:malate metabolic process"/>
    <property type="evidence" value="ECO:0007669"/>
    <property type="project" value="InterPro"/>
</dbReference>
<evidence type="ECO:0000313" key="15">
    <source>
        <dbReference type="EMBL" id="KAG9323679.1"/>
    </source>
</evidence>
<feature type="binding site" evidence="10">
    <location>
        <position position="119"/>
    </location>
    <ligand>
        <name>NAD(+)</name>
        <dbReference type="ChEBI" id="CHEBI:57540"/>
    </ligand>
</feature>
<feature type="binding site" evidence="10">
    <location>
        <begin position="32"/>
        <end position="38"/>
    </location>
    <ligand>
        <name>NAD(+)</name>
        <dbReference type="ChEBI" id="CHEBI:57540"/>
    </ligand>
</feature>
<dbReference type="EMBL" id="JAIFTL010000092">
    <property type="protein sequence ID" value="KAG9323679.1"/>
    <property type="molecule type" value="Genomic_DNA"/>
</dbReference>
<evidence type="ECO:0000259" key="13">
    <source>
        <dbReference type="Pfam" id="PF00056"/>
    </source>
</evidence>
<accession>A0A9P8CYM1</accession>
<dbReference type="InterPro" id="IPR015955">
    <property type="entry name" value="Lactate_DH/Glyco_Ohase_4_C"/>
</dbReference>
<dbReference type="SUPFAM" id="SSF51735">
    <property type="entry name" value="NAD(P)-binding Rossmann-fold domains"/>
    <property type="match status" value="1"/>
</dbReference>
<dbReference type="InterPro" id="IPR001236">
    <property type="entry name" value="Lactate/malate_DH_N"/>
</dbReference>
<organism evidence="15 16">
    <name type="scientific">Mortierella alpina</name>
    <name type="common">Oleaginous fungus</name>
    <name type="synonym">Mortierella renispora</name>
    <dbReference type="NCBI Taxonomy" id="64518"/>
    <lineage>
        <taxon>Eukaryota</taxon>
        <taxon>Fungi</taxon>
        <taxon>Fungi incertae sedis</taxon>
        <taxon>Mucoromycota</taxon>
        <taxon>Mortierellomycotina</taxon>
        <taxon>Mortierellomycetes</taxon>
        <taxon>Mortierellales</taxon>
        <taxon>Mortierellaceae</taxon>
        <taxon>Mortierella</taxon>
    </lineage>
</organism>
<evidence type="ECO:0000256" key="1">
    <source>
        <dbReference type="ARBA" id="ARBA00008824"/>
    </source>
</evidence>
<dbReference type="Gene3D" id="3.40.50.720">
    <property type="entry name" value="NAD(P)-binding Rossmann-like Domain"/>
    <property type="match status" value="1"/>
</dbReference>
<sequence>MFATRQISSIAKRAFSTSSSSVMQREQVAVLGAAGGIGQPLSLLLKQSSLISHLSLYDIVNTPGVAADLSHINSDSKVTGHVPQEGGLKEALTGCDVVVIPAGVPRKPGMTRDDLFNTNASIVRDLATACAEHCPKAHILVIANPVNSTVPIVAEVFKKAGVFDPKRLFGVTTLDVVRASRFVSEVKKVSTEAAKITVIGGHSGVTIVPLLSQSGHSFTEEEVKALTHRIQFGGDEVVKAKNGTGSATLSMAFAGARFTNSLLEATVAGKKGIVEPTFVKSDVFAKEGVEYFATNVELGTEGVAKIHPVGKVNQYEQGLIDAAIPELKGNISKGKAFINKA</sequence>
<dbReference type="CDD" id="cd01337">
    <property type="entry name" value="MDH_glyoxysomal_mitochondrial"/>
    <property type="match status" value="1"/>
</dbReference>
<feature type="active site" description="Proton acceptor" evidence="8">
    <location>
        <position position="202"/>
    </location>
</feature>
<keyword evidence="4 12" id="KW-0816">Tricarboxylic acid cycle</keyword>
<evidence type="ECO:0000313" key="16">
    <source>
        <dbReference type="Proteomes" id="UP000717515"/>
    </source>
</evidence>
<feature type="binding site" evidence="9">
    <location>
        <position position="144"/>
    </location>
    <ligand>
        <name>substrate</name>
    </ligand>
</feature>
<evidence type="ECO:0000256" key="6">
    <source>
        <dbReference type="ARBA" id="ARBA00023027"/>
    </source>
</evidence>
<dbReference type="PANTHER" id="PTHR11540">
    <property type="entry name" value="MALATE AND LACTATE DEHYDROGENASE"/>
    <property type="match status" value="1"/>
</dbReference>
<dbReference type="InterPro" id="IPR010097">
    <property type="entry name" value="Malate_DH_type1"/>
</dbReference>
<feature type="domain" description="Lactate/malate dehydrogenase C-terminal" evidence="14">
    <location>
        <begin position="172"/>
        <end position="337"/>
    </location>
</feature>
<gene>
    <name evidence="15" type="ORF">KVV02_002975</name>
</gene>
<dbReference type="Pfam" id="PF00056">
    <property type="entry name" value="Ldh_1_N"/>
    <property type="match status" value="1"/>
</dbReference>
<feature type="binding site" evidence="10">
    <location>
        <position position="251"/>
    </location>
    <ligand>
        <name>NAD(+)</name>
        <dbReference type="ChEBI" id="CHEBI:57540"/>
    </ligand>
</feature>
<dbReference type="Gene3D" id="3.90.110.10">
    <property type="entry name" value="Lactate dehydrogenase/glycoside hydrolase, family 4, C-terminal"/>
    <property type="match status" value="1"/>
</dbReference>
<dbReference type="NCBIfam" id="TIGR01772">
    <property type="entry name" value="MDH_euk_gproteo"/>
    <property type="match status" value="1"/>
</dbReference>
<reference evidence="15" key="1">
    <citation type="submission" date="2021-07" db="EMBL/GenBank/DDBJ databases">
        <title>Draft genome of Mortierella alpina, strain LL118, isolated from an aspen leaf litter sample.</title>
        <authorList>
            <person name="Yang S."/>
            <person name="Vinatzer B.A."/>
        </authorList>
    </citation>
    <scope>NUCLEOTIDE SEQUENCE</scope>
    <source>
        <strain evidence="15">LL118</strain>
    </source>
</reference>
<dbReference type="InterPro" id="IPR001557">
    <property type="entry name" value="L-lactate/malate_DH"/>
</dbReference>
<evidence type="ECO:0000256" key="10">
    <source>
        <dbReference type="PIRSR" id="PIRSR000102-3"/>
    </source>
</evidence>
<evidence type="ECO:0000256" key="8">
    <source>
        <dbReference type="PIRSR" id="PIRSR000102-1"/>
    </source>
</evidence>
<dbReference type="PROSITE" id="PS00068">
    <property type="entry name" value="MDH"/>
    <property type="match status" value="1"/>
</dbReference>
<keyword evidence="5 11" id="KW-0560">Oxidoreductase</keyword>
<evidence type="ECO:0000256" key="5">
    <source>
        <dbReference type="ARBA" id="ARBA00023002"/>
    </source>
</evidence>
<dbReference type="InterPro" id="IPR001252">
    <property type="entry name" value="Malate_DH_AS"/>
</dbReference>
<evidence type="ECO:0000256" key="4">
    <source>
        <dbReference type="ARBA" id="ARBA00022532"/>
    </source>
</evidence>
<evidence type="ECO:0000256" key="7">
    <source>
        <dbReference type="ARBA" id="ARBA00048313"/>
    </source>
</evidence>
<dbReference type="AlphaFoldDB" id="A0A9P8CYM1"/>
<keyword evidence="6 10" id="KW-0520">NAD</keyword>
<name>A0A9P8CYM1_MORAP</name>
<dbReference type="SUPFAM" id="SSF56327">
    <property type="entry name" value="LDH C-terminal domain-like"/>
    <property type="match status" value="1"/>
</dbReference>
<comment type="catalytic activity">
    <reaction evidence="7 12">
        <text>(S)-malate + NAD(+) = oxaloacetate + NADH + H(+)</text>
        <dbReference type="Rhea" id="RHEA:21432"/>
        <dbReference type="ChEBI" id="CHEBI:15378"/>
        <dbReference type="ChEBI" id="CHEBI:15589"/>
        <dbReference type="ChEBI" id="CHEBI:16452"/>
        <dbReference type="ChEBI" id="CHEBI:57540"/>
        <dbReference type="ChEBI" id="CHEBI:57945"/>
        <dbReference type="EC" id="1.1.1.37"/>
    </reaction>
</comment>
<dbReference type="InterPro" id="IPR036291">
    <property type="entry name" value="NAD(P)-bd_dom_sf"/>
</dbReference>
<dbReference type="GO" id="GO:0030060">
    <property type="term" value="F:L-malate dehydrogenase (NAD+) activity"/>
    <property type="evidence" value="ECO:0007669"/>
    <property type="project" value="UniProtKB-EC"/>
</dbReference>
<feature type="binding site" evidence="10">
    <location>
        <begin position="142"/>
        <end position="144"/>
    </location>
    <ligand>
        <name>NAD(+)</name>
        <dbReference type="ChEBI" id="CHEBI:57540"/>
    </ligand>
</feature>
<evidence type="ECO:0000256" key="2">
    <source>
        <dbReference type="ARBA" id="ARBA00011738"/>
    </source>
</evidence>
<dbReference type="FunFam" id="3.90.110.10:FF:000001">
    <property type="entry name" value="Malate dehydrogenase"/>
    <property type="match status" value="1"/>
</dbReference>
<evidence type="ECO:0000256" key="3">
    <source>
        <dbReference type="ARBA" id="ARBA00012995"/>
    </source>
</evidence>
<feature type="binding site" evidence="10">
    <location>
        <position position="58"/>
    </location>
    <ligand>
        <name>NAD(+)</name>
        <dbReference type="ChEBI" id="CHEBI:57540"/>
    </ligand>
</feature>
<feature type="binding site" evidence="9">
    <location>
        <position position="106"/>
    </location>
    <ligand>
        <name>substrate</name>
    </ligand>
</feature>
<comment type="similarity">
    <text evidence="1">Belongs to the LDH/MDH superfamily. MDH type 1 family.</text>
</comment>
<evidence type="ECO:0000256" key="12">
    <source>
        <dbReference type="RuleBase" id="RU003405"/>
    </source>
</evidence>
<dbReference type="GO" id="GO:0006099">
    <property type="term" value="P:tricarboxylic acid cycle"/>
    <property type="evidence" value="ECO:0007669"/>
    <property type="project" value="UniProtKB-KW"/>
</dbReference>
<proteinExistence type="inferred from homology"/>
<protein>
    <recommendedName>
        <fullName evidence="3 12">Malate dehydrogenase</fullName>
        <ecNumber evidence="3 12">1.1.1.37</ecNumber>
    </recommendedName>
</protein>
<evidence type="ECO:0000259" key="14">
    <source>
        <dbReference type="Pfam" id="PF02866"/>
    </source>
</evidence>
<feature type="binding site" evidence="9">
    <location>
        <position position="178"/>
    </location>
    <ligand>
        <name>substrate</name>
    </ligand>
</feature>
<evidence type="ECO:0000256" key="9">
    <source>
        <dbReference type="PIRSR" id="PIRSR000102-2"/>
    </source>
</evidence>
<dbReference type="GO" id="GO:0005737">
    <property type="term" value="C:cytoplasm"/>
    <property type="evidence" value="ECO:0007669"/>
    <property type="project" value="TreeGrafter"/>
</dbReference>